<evidence type="ECO:0000256" key="6">
    <source>
        <dbReference type="SAM" id="MobiDB-lite"/>
    </source>
</evidence>
<evidence type="ECO:0000256" key="1">
    <source>
        <dbReference type="ARBA" id="ARBA00004141"/>
    </source>
</evidence>
<dbReference type="Proteomes" id="UP000837857">
    <property type="component" value="Chromosome 2"/>
</dbReference>
<dbReference type="InterPro" id="IPR036259">
    <property type="entry name" value="MFS_trans_sf"/>
</dbReference>
<evidence type="ECO:0000313" key="10">
    <source>
        <dbReference type="Proteomes" id="UP000837857"/>
    </source>
</evidence>
<feature type="transmembrane region" description="Helical" evidence="7">
    <location>
        <begin position="487"/>
        <end position="506"/>
    </location>
</feature>
<feature type="transmembrane region" description="Helical" evidence="7">
    <location>
        <begin position="120"/>
        <end position="139"/>
    </location>
</feature>
<evidence type="ECO:0000313" key="9">
    <source>
        <dbReference type="EMBL" id="CAH2050547.1"/>
    </source>
</evidence>
<evidence type="ECO:0000256" key="3">
    <source>
        <dbReference type="ARBA" id="ARBA00022692"/>
    </source>
</evidence>
<feature type="domain" description="Major facilitator superfamily associated" evidence="8">
    <location>
        <begin position="56"/>
        <end position="685"/>
    </location>
</feature>
<evidence type="ECO:0000256" key="7">
    <source>
        <dbReference type="SAM" id="Phobius"/>
    </source>
</evidence>
<feature type="transmembrane region" description="Helical" evidence="7">
    <location>
        <begin position="526"/>
        <end position="545"/>
    </location>
</feature>
<dbReference type="EMBL" id="OW152814">
    <property type="protein sequence ID" value="CAH2050547.1"/>
    <property type="molecule type" value="Genomic_DNA"/>
</dbReference>
<accession>A0ABN8I8I7</accession>
<feature type="region of interest" description="Disordered" evidence="6">
    <location>
        <begin position="798"/>
        <end position="1059"/>
    </location>
</feature>
<keyword evidence="4 7" id="KW-1133">Transmembrane helix</keyword>
<feature type="compositionally biased region" description="Basic and acidic residues" evidence="6">
    <location>
        <begin position="1017"/>
        <end position="1032"/>
    </location>
</feature>
<comment type="subcellular location">
    <subcellularLocation>
        <location evidence="1">Membrane</location>
        <topology evidence="1">Multi-pass membrane protein</topology>
    </subcellularLocation>
</comment>
<dbReference type="PANTHER" id="PTHR16172">
    <property type="entry name" value="MAJOR FACILITATOR SUPERFAMILY DOMAIN-CONTAINING PROTEIN 6-LIKE"/>
    <property type="match status" value="1"/>
</dbReference>
<gene>
    <name evidence="9" type="ORF">IPOD504_LOCUS7532</name>
</gene>
<dbReference type="Pfam" id="PF12832">
    <property type="entry name" value="MFS_1_like"/>
    <property type="match status" value="1"/>
</dbReference>
<feature type="compositionally biased region" description="Basic and acidic residues" evidence="6">
    <location>
        <begin position="996"/>
        <end position="1007"/>
    </location>
</feature>
<dbReference type="CDD" id="cd17335">
    <property type="entry name" value="MFS_MFSD6"/>
    <property type="match status" value="1"/>
</dbReference>
<sequence>MLSIKTSVGYGKFTLYKHLPCIKNIEFDHLKPKTKMQFIRAFFKRITDDLKIKKLIPLKILFFVHASTLFVLYPYLTIQMRELGINVEETAIMSAVTPVISIVMPPLAGMLADKIGNFRLLLALSSALGGASALLLLAVPVGRITITYPPAVQLVTTCGDGAFQLRPVQDYPCTPLHPYAFDVNLTISSCGFVCEIPSETSAKEIESMIHADSYDVRLQSYTNDQRILYRHTVSSYLPKTKVLMKDQSNSRIMADDPFFNTTISKISNHEIFFPTPRLYKMQCTKSEKNATCLFGRKTFLSDLDDGNDVQDVDTAFHVRISHDAHQASTDVKDYWVSAISVVNGTKFDADYEGIDSTTCEDNFLGVESVDSIRVKTGSRLLTKCFSACAALTPRRNLCENLQQQIELDPIFTFWAYMAVRVFIGIIGGTAFAMFEGAVIAIIREQRADYGLQRVYGSIGGMISSPLSGLLIDYASRGKGYTDFRPAFYLYAVLKVVTGALMLSINLEFKQPAQNLLDDVISVFRNVEIVALFIACFIMGTAWGYIESFLFWLLQDLGASRSLMGVTITVGGIAGLPLLVLSGPIIKKLGHANVLFIGFVFYAIRLLGYSLIYNPWLCLIFEALESVTSSLSFTAAVTYAARLSSITTDTSVQGLLGGLYYGVGKGAGSLIGGYLMKFVGTRPTYQIFALATFLTGCVYYLFNKFYIGKRPCIDDENDICKKRPINLDVEGCDASKIQNDKTCPPQDVATKNGTNNVKSPIKTMQKPIQNLLPNSKKSTNLFTNLDNFYDLKNPVRGEAQDVVPMRQPVDRYNPAQPYLPQQNYGGNSKESNKASAPTKATANLVPPPPPPAPKLTDNDFPAPTSYESFPPYPPSVSDSIPPLPAAPKPSVSAYSPPGPPIDDSDSNSFSSDDNTNGPSMDLGYRYKPPSAPVQPFAPTLPPAMKPFGGYNYNKPPMNPEPSPMAPIDDAPDFQGYQYNKPTDLSPPSDQMPPSSYNHHDSPPFHNDNDYPELVFQKHHGDDSKDSDHMKGTDMDMMMPPPSDMKPDHGPPDHDSFPSDFPSDFKYHHDFDDHDFYHHHHTTTTTTTEMPRVNRSI</sequence>
<feature type="transmembrane region" description="Helical" evidence="7">
    <location>
        <begin position="454"/>
        <end position="475"/>
    </location>
</feature>
<keyword evidence="10" id="KW-1185">Reference proteome</keyword>
<dbReference type="InterPro" id="IPR051717">
    <property type="entry name" value="MFS_MFSD6"/>
</dbReference>
<dbReference type="Gene3D" id="1.20.1250.20">
    <property type="entry name" value="MFS general substrate transporter like domains"/>
    <property type="match status" value="3"/>
</dbReference>
<evidence type="ECO:0000256" key="4">
    <source>
        <dbReference type="ARBA" id="ARBA00022989"/>
    </source>
</evidence>
<feature type="transmembrane region" description="Helical" evidence="7">
    <location>
        <begin position="592"/>
        <end position="611"/>
    </location>
</feature>
<dbReference type="SUPFAM" id="SSF103473">
    <property type="entry name" value="MFS general substrate transporter"/>
    <property type="match status" value="2"/>
</dbReference>
<feature type="compositionally biased region" description="Basic and acidic residues" evidence="6">
    <location>
        <begin position="1043"/>
        <end position="1059"/>
    </location>
</feature>
<keyword evidence="5 7" id="KW-0472">Membrane</keyword>
<feature type="compositionally biased region" description="Polar residues" evidence="6">
    <location>
        <begin position="818"/>
        <end position="840"/>
    </location>
</feature>
<evidence type="ECO:0000256" key="5">
    <source>
        <dbReference type="ARBA" id="ARBA00023136"/>
    </source>
</evidence>
<organism evidence="9 10">
    <name type="scientific">Iphiclides podalirius</name>
    <name type="common">scarce swallowtail</name>
    <dbReference type="NCBI Taxonomy" id="110791"/>
    <lineage>
        <taxon>Eukaryota</taxon>
        <taxon>Metazoa</taxon>
        <taxon>Ecdysozoa</taxon>
        <taxon>Arthropoda</taxon>
        <taxon>Hexapoda</taxon>
        <taxon>Insecta</taxon>
        <taxon>Pterygota</taxon>
        <taxon>Neoptera</taxon>
        <taxon>Endopterygota</taxon>
        <taxon>Lepidoptera</taxon>
        <taxon>Glossata</taxon>
        <taxon>Ditrysia</taxon>
        <taxon>Papilionoidea</taxon>
        <taxon>Papilionidae</taxon>
        <taxon>Papilioninae</taxon>
        <taxon>Iphiclides</taxon>
    </lineage>
</organism>
<comment type="similarity">
    <text evidence="2">Belongs to the major facilitator superfamily. MFSD6 family.</text>
</comment>
<dbReference type="PANTHER" id="PTHR16172:SF35">
    <property type="entry name" value="MAJOR FACILITATOR SUPERFAMILY (MFS) PROFILE DOMAIN-CONTAINING PROTEIN"/>
    <property type="match status" value="1"/>
</dbReference>
<evidence type="ECO:0000256" key="2">
    <source>
        <dbReference type="ARBA" id="ARBA00005241"/>
    </source>
</evidence>
<feature type="transmembrane region" description="Helical" evidence="7">
    <location>
        <begin position="60"/>
        <end position="78"/>
    </location>
</feature>
<keyword evidence="3 7" id="KW-0812">Transmembrane</keyword>
<feature type="non-terminal residue" evidence="9">
    <location>
        <position position="1"/>
    </location>
</feature>
<reference evidence="9" key="1">
    <citation type="submission" date="2022-03" db="EMBL/GenBank/DDBJ databases">
        <authorList>
            <person name="Martin H S."/>
        </authorList>
    </citation>
    <scope>NUCLEOTIDE SEQUENCE</scope>
</reference>
<evidence type="ECO:0000259" key="8">
    <source>
        <dbReference type="Pfam" id="PF12832"/>
    </source>
</evidence>
<feature type="transmembrane region" description="Helical" evidence="7">
    <location>
        <begin position="413"/>
        <end position="442"/>
    </location>
</feature>
<protein>
    <recommendedName>
        <fullName evidence="8">Major facilitator superfamily associated domain-containing protein</fullName>
    </recommendedName>
</protein>
<feature type="transmembrane region" description="Helical" evidence="7">
    <location>
        <begin position="683"/>
        <end position="701"/>
    </location>
</feature>
<name>A0ABN8I8I7_9NEOP</name>
<feature type="transmembrane region" description="Helical" evidence="7">
    <location>
        <begin position="557"/>
        <end position="580"/>
    </location>
</feature>
<dbReference type="InterPro" id="IPR024989">
    <property type="entry name" value="MFS_assoc_dom"/>
</dbReference>
<feature type="transmembrane region" description="Helical" evidence="7">
    <location>
        <begin position="90"/>
        <end position="108"/>
    </location>
</feature>
<proteinExistence type="inferred from homology"/>
<feature type="compositionally biased region" description="Polar residues" evidence="6">
    <location>
        <begin position="975"/>
        <end position="995"/>
    </location>
</feature>